<proteinExistence type="predicted"/>
<dbReference type="EMBL" id="JADSJP010000020">
    <property type="protein sequence ID" value="MBG2880140.1"/>
    <property type="molecule type" value="Genomic_DNA"/>
</dbReference>
<protein>
    <submittedName>
        <fullName evidence="1">SMI1/KNR4 family protein</fullName>
    </submittedName>
</protein>
<organism evidence="1 2">
    <name type="scientific">Proteus alimentorum</name>
    <dbReference type="NCBI Taxonomy" id="1973495"/>
    <lineage>
        <taxon>Bacteria</taxon>
        <taxon>Pseudomonadati</taxon>
        <taxon>Pseudomonadota</taxon>
        <taxon>Gammaproteobacteria</taxon>
        <taxon>Enterobacterales</taxon>
        <taxon>Morganellaceae</taxon>
        <taxon>Proteus</taxon>
    </lineage>
</organism>
<dbReference type="Proteomes" id="UP000614721">
    <property type="component" value="Unassembled WGS sequence"/>
</dbReference>
<evidence type="ECO:0000313" key="1">
    <source>
        <dbReference type="EMBL" id="MBG2880140.1"/>
    </source>
</evidence>
<accession>A0ABS0IVV4</accession>
<dbReference type="RefSeq" id="WP_196567932.1">
    <property type="nucleotide sequence ID" value="NZ_JADRYY010000021.1"/>
</dbReference>
<evidence type="ECO:0000313" key="2">
    <source>
        <dbReference type="Proteomes" id="UP000614721"/>
    </source>
</evidence>
<gene>
    <name evidence="1" type="ORF">I4902_12770</name>
</gene>
<dbReference type="SUPFAM" id="SSF160631">
    <property type="entry name" value="SMI1/KNR4-like"/>
    <property type="match status" value="1"/>
</dbReference>
<name>A0ABS0IVV4_9GAMM</name>
<comment type="caution">
    <text evidence="1">The sequence shown here is derived from an EMBL/GenBank/DDBJ whole genome shotgun (WGS) entry which is preliminary data.</text>
</comment>
<reference evidence="1 2" key="1">
    <citation type="submission" date="2020-11" db="EMBL/GenBank/DDBJ databases">
        <title>Enhanced detection system for hospital associated transmission using whole genome sequencing surveillance.</title>
        <authorList>
            <person name="Harrison L.H."/>
            <person name="Van Tyne D."/>
            <person name="Marsh J.W."/>
            <person name="Griffith M.P."/>
            <person name="Snyder D.J."/>
            <person name="Cooper V.S."/>
            <person name="Mustapha M."/>
        </authorList>
    </citation>
    <scope>NUCLEOTIDE SEQUENCE [LARGE SCALE GENOMIC DNA]</scope>
    <source>
        <strain evidence="1 2">PR00075</strain>
    </source>
</reference>
<sequence>MNKQAQICCFHSIYPELFINYNKINGYSIDEIKKIEKLYDIEIKGQLYDFLISLGRCSGGLFSDNALIFYRGNMAVRSHIFFQHSFCEELFNLQYYDFLKERPFVFSFENETQYFFVLTKNDNSDLVYHYDENQEIIIPTGLTFNEHLRNLVNTDTRMCIENITDDLIGELIVIK</sequence>
<keyword evidence="2" id="KW-1185">Reference proteome</keyword>
<dbReference type="InterPro" id="IPR037883">
    <property type="entry name" value="Knr4/Smi1-like_sf"/>
</dbReference>